<dbReference type="EMBL" id="BJZR01000025">
    <property type="protein sequence ID" value="GEO91925.1"/>
    <property type="molecule type" value="Genomic_DNA"/>
</dbReference>
<name>A0ABQ0X3I3_9MICC</name>
<reference evidence="1 2" key="1">
    <citation type="submission" date="2019-07" db="EMBL/GenBank/DDBJ databases">
        <title>Whole genome shotgun sequence of Kocuria flava NBRC 107626.</title>
        <authorList>
            <person name="Hosoyama A."/>
            <person name="Uohara A."/>
            <person name="Ohji S."/>
            <person name="Ichikawa N."/>
        </authorList>
    </citation>
    <scope>NUCLEOTIDE SEQUENCE [LARGE SCALE GENOMIC DNA]</scope>
    <source>
        <strain evidence="1 2">NBRC 107626</strain>
    </source>
</reference>
<accession>A0ABQ0X3I3</accession>
<evidence type="ECO:0000313" key="2">
    <source>
        <dbReference type="Proteomes" id="UP000321155"/>
    </source>
</evidence>
<gene>
    <name evidence="1" type="ORF">KFL01_12310</name>
</gene>
<comment type="caution">
    <text evidence="1">The sequence shown here is derived from an EMBL/GenBank/DDBJ whole genome shotgun (WGS) entry which is preliminary data.</text>
</comment>
<proteinExistence type="predicted"/>
<sequence length="47" mass="5000">MTDAPAAAAPAAVSALSLDDYARHVEERTRFVDFLLAPVRDERAAAA</sequence>
<protein>
    <submittedName>
        <fullName evidence="1">Uncharacterized protein</fullName>
    </submittedName>
</protein>
<organism evidence="1 2">
    <name type="scientific">Kocuria flava</name>
    <dbReference type="NCBI Taxonomy" id="446860"/>
    <lineage>
        <taxon>Bacteria</taxon>
        <taxon>Bacillati</taxon>
        <taxon>Actinomycetota</taxon>
        <taxon>Actinomycetes</taxon>
        <taxon>Micrococcales</taxon>
        <taxon>Micrococcaceae</taxon>
        <taxon>Kocuria</taxon>
    </lineage>
</organism>
<dbReference type="Proteomes" id="UP000321155">
    <property type="component" value="Unassembled WGS sequence"/>
</dbReference>
<keyword evidence="2" id="KW-1185">Reference proteome</keyword>
<evidence type="ECO:0000313" key="1">
    <source>
        <dbReference type="EMBL" id="GEO91925.1"/>
    </source>
</evidence>
<dbReference type="RefSeq" id="WP_157570914.1">
    <property type="nucleotide sequence ID" value="NZ_BJZR01000025.1"/>
</dbReference>